<feature type="transmembrane region" description="Helical" evidence="1">
    <location>
        <begin position="193"/>
        <end position="211"/>
    </location>
</feature>
<dbReference type="GO" id="GO:0006508">
    <property type="term" value="P:proteolysis"/>
    <property type="evidence" value="ECO:0007669"/>
    <property type="project" value="UniProtKB-KW"/>
</dbReference>
<accession>A0A916SSW5</accession>
<dbReference type="PANTHER" id="PTHR36844:SF1">
    <property type="entry name" value="PROTEASE PRSW"/>
    <property type="match status" value="1"/>
</dbReference>
<dbReference type="EMBL" id="BMHI01000001">
    <property type="protein sequence ID" value="GGB16437.1"/>
    <property type="molecule type" value="Genomic_DNA"/>
</dbReference>
<dbReference type="AlphaFoldDB" id="A0A916SSW5"/>
<keyword evidence="1" id="KW-0472">Membrane</keyword>
<sequence>MLPPPRPDRRPALRRWLLVALVTIGFASGGLSMLLLIDDQSGLVATAFGIVLSLVVVGIVVPVFLWLDRFEREPTGMLVFALLWGACIATFSASVLNNLGSILLDPMQSHHSSAAVWLAPVIEESMKGLGPLLLLFFKRREIDGVLDGMVYAGLAAAGFAAVEDVVYLAAGYANAGDQGLFSTFLVRVVMSPFAHPMFTVCTGIGIGIAATSPHWWQRLTAPLTGWCCAVALHCLWNIGAVLSDDGWLLFYLVLQLPLFVAFVTLIVLARQHEAKLISRELGTYVDAGWLSGPEVVMLSSIKERRYALAWAERHGGDEAVAEMRELQDAASELAMVRARLDRGDSSPPVVRSEHQLLELVSQLRVRFLGTALYRYYEDREITVPNAVNQK</sequence>
<dbReference type="Pfam" id="PF13367">
    <property type="entry name" value="PrsW-protease"/>
    <property type="match status" value="1"/>
</dbReference>
<evidence type="ECO:0000256" key="1">
    <source>
        <dbReference type="SAM" id="Phobius"/>
    </source>
</evidence>
<name>A0A916SSW5_9MICO</name>
<feature type="transmembrane region" description="Helical" evidence="1">
    <location>
        <begin position="16"/>
        <end position="37"/>
    </location>
</feature>
<protein>
    <submittedName>
        <fullName evidence="2">Protease PrsW</fullName>
    </submittedName>
</protein>
<feature type="transmembrane region" description="Helical" evidence="1">
    <location>
        <begin position="116"/>
        <end position="137"/>
    </location>
</feature>
<dbReference type="GO" id="GO:0008233">
    <property type="term" value="F:peptidase activity"/>
    <property type="evidence" value="ECO:0007669"/>
    <property type="project" value="UniProtKB-KW"/>
</dbReference>
<feature type="transmembrane region" description="Helical" evidence="1">
    <location>
        <begin position="43"/>
        <end position="65"/>
    </location>
</feature>
<feature type="transmembrane region" description="Helical" evidence="1">
    <location>
        <begin position="77"/>
        <end position="96"/>
    </location>
</feature>
<evidence type="ECO:0000313" key="3">
    <source>
        <dbReference type="Proteomes" id="UP000636793"/>
    </source>
</evidence>
<feature type="transmembrane region" description="Helical" evidence="1">
    <location>
        <begin position="248"/>
        <end position="269"/>
    </location>
</feature>
<keyword evidence="1" id="KW-1133">Transmembrane helix</keyword>
<evidence type="ECO:0000313" key="2">
    <source>
        <dbReference type="EMBL" id="GGB16437.1"/>
    </source>
</evidence>
<dbReference type="PANTHER" id="PTHR36844">
    <property type="entry name" value="PROTEASE PRSW"/>
    <property type="match status" value="1"/>
</dbReference>
<proteinExistence type="predicted"/>
<feature type="transmembrane region" description="Helical" evidence="1">
    <location>
        <begin position="149"/>
        <end position="173"/>
    </location>
</feature>
<reference evidence="2" key="1">
    <citation type="journal article" date="2014" name="Int. J. Syst. Evol. Microbiol.">
        <title>Complete genome sequence of Corynebacterium casei LMG S-19264T (=DSM 44701T), isolated from a smear-ripened cheese.</title>
        <authorList>
            <consortium name="US DOE Joint Genome Institute (JGI-PGF)"/>
            <person name="Walter F."/>
            <person name="Albersmeier A."/>
            <person name="Kalinowski J."/>
            <person name="Ruckert C."/>
        </authorList>
    </citation>
    <scope>NUCLEOTIDE SEQUENCE</scope>
    <source>
        <strain evidence="2">CGMCC 1.15085</strain>
    </source>
</reference>
<comment type="caution">
    <text evidence="2">The sequence shown here is derived from an EMBL/GenBank/DDBJ whole genome shotgun (WGS) entry which is preliminary data.</text>
</comment>
<keyword evidence="1" id="KW-0812">Transmembrane</keyword>
<gene>
    <name evidence="2" type="ORF">GCM10011492_02750</name>
</gene>
<keyword evidence="3" id="KW-1185">Reference proteome</keyword>
<reference evidence="2" key="2">
    <citation type="submission" date="2020-09" db="EMBL/GenBank/DDBJ databases">
        <authorList>
            <person name="Sun Q."/>
            <person name="Zhou Y."/>
        </authorList>
    </citation>
    <scope>NUCLEOTIDE SEQUENCE</scope>
    <source>
        <strain evidence="2">CGMCC 1.15085</strain>
    </source>
</reference>
<dbReference type="InterPro" id="IPR026898">
    <property type="entry name" value="PrsW"/>
</dbReference>
<keyword evidence="2" id="KW-0378">Hydrolase</keyword>
<keyword evidence="2" id="KW-0645">Protease</keyword>
<organism evidence="2 3">
    <name type="scientific">Flexivirga endophytica</name>
    <dbReference type="NCBI Taxonomy" id="1849103"/>
    <lineage>
        <taxon>Bacteria</taxon>
        <taxon>Bacillati</taxon>
        <taxon>Actinomycetota</taxon>
        <taxon>Actinomycetes</taxon>
        <taxon>Micrococcales</taxon>
        <taxon>Dermacoccaceae</taxon>
        <taxon>Flexivirga</taxon>
    </lineage>
</organism>
<dbReference type="RefSeq" id="WP_188835174.1">
    <property type="nucleotide sequence ID" value="NZ_BMHI01000001.1"/>
</dbReference>
<feature type="transmembrane region" description="Helical" evidence="1">
    <location>
        <begin position="223"/>
        <end position="242"/>
    </location>
</feature>
<dbReference type="Proteomes" id="UP000636793">
    <property type="component" value="Unassembled WGS sequence"/>
</dbReference>